<accession>A0A4Y7QG42</accession>
<feature type="region of interest" description="Disordered" evidence="1">
    <location>
        <begin position="1"/>
        <end position="51"/>
    </location>
</feature>
<feature type="compositionally biased region" description="Low complexity" evidence="1">
    <location>
        <begin position="304"/>
        <end position="326"/>
    </location>
</feature>
<feature type="compositionally biased region" description="Pro residues" evidence="1">
    <location>
        <begin position="8"/>
        <end position="24"/>
    </location>
</feature>
<keyword evidence="3" id="KW-1185">Reference proteome</keyword>
<proteinExistence type="predicted"/>
<evidence type="ECO:0000256" key="1">
    <source>
        <dbReference type="SAM" id="MobiDB-lite"/>
    </source>
</evidence>
<evidence type="ECO:0000313" key="2">
    <source>
        <dbReference type="EMBL" id="TDL26624.1"/>
    </source>
</evidence>
<dbReference type="AlphaFoldDB" id="A0A4Y7QG42"/>
<evidence type="ECO:0000313" key="3">
    <source>
        <dbReference type="Proteomes" id="UP000294933"/>
    </source>
</evidence>
<reference evidence="2 3" key="1">
    <citation type="submission" date="2018-06" db="EMBL/GenBank/DDBJ databases">
        <title>A transcriptomic atlas of mushroom development highlights an independent origin of complex multicellularity.</title>
        <authorList>
            <consortium name="DOE Joint Genome Institute"/>
            <person name="Krizsan K."/>
            <person name="Almasi E."/>
            <person name="Merenyi Z."/>
            <person name="Sahu N."/>
            <person name="Viragh M."/>
            <person name="Koszo T."/>
            <person name="Mondo S."/>
            <person name="Kiss B."/>
            <person name="Balint B."/>
            <person name="Kues U."/>
            <person name="Barry K."/>
            <person name="Hegedus J.C."/>
            <person name="Henrissat B."/>
            <person name="Johnson J."/>
            <person name="Lipzen A."/>
            <person name="Ohm R."/>
            <person name="Nagy I."/>
            <person name="Pangilinan J."/>
            <person name="Yan J."/>
            <person name="Xiong Y."/>
            <person name="Grigoriev I.V."/>
            <person name="Hibbett D.S."/>
            <person name="Nagy L.G."/>
        </authorList>
    </citation>
    <scope>NUCLEOTIDE SEQUENCE [LARGE SCALE GENOMIC DNA]</scope>
    <source>
        <strain evidence="2 3">SZMC22713</strain>
    </source>
</reference>
<dbReference type="OrthoDB" id="3271043at2759"/>
<feature type="compositionally biased region" description="Basic and acidic residues" evidence="1">
    <location>
        <begin position="535"/>
        <end position="549"/>
    </location>
</feature>
<protein>
    <submittedName>
        <fullName evidence="2">Uncharacterized protein</fullName>
    </submittedName>
</protein>
<feature type="compositionally biased region" description="Basic and acidic residues" evidence="1">
    <location>
        <begin position="426"/>
        <end position="444"/>
    </location>
</feature>
<feature type="region of interest" description="Disordered" evidence="1">
    <location>
        <begin position="508"/>
        <end position="549"/>
    </location>
</feature>
<feature type="compositionally biased region" description="Low complexity" evidence="1">
    <location>
        <begin position="25"/>
        <end position="37"/>
    </location>
</feature>
<feature type="compositionally biased region" description="Low complexity" evidence="1">
    <location>
        <begin position="194"/>
        <end position="209"/>
    </location>
</feature>
<feature type="compositionally biased region" description="Low complexity" evidence="1">
    <location>
        <begin position="413"/>
        <end position="425"/>
    </location>
</feature>
<feature type="compositionally biased region" description="Low complexity" evidence="1">
    <location>
        <begin position="454"/>
        <end position="470"/>
    </location>
</feature>
<organism evidence="2 3">
    <name type="scientific">Rickenella mellea</name>
    <dbReference type="NCBI Taxonomy" id="50990"/>
    <lineage>
        <taxon>Eukaryota</taxon>
        <taxon>Fungi</taxon>
        <taxon>Dikarya</taxon>
        <taxon>Basidiomycota</taxon>
        <taxon>Agaricomycotina</taxon>
        <taxon>Agaricomycetes</taxon>
        <taxon>Hymenochaetales</taxon>
        <taxon>Rickenellaceae</taxon>
        <taxon>Rickenella</taxon>
    </lineage>
</organism>
<feature type="compositionally biased region" description="Acidic residues" evidence="1">
    <location>
        <begin position="340"/>
        <end position="350"/>
    </location>
</feature>
<dbReference type="VEuPathDB" id="FungiDB:BD410DRAFT_529546"/>
<feature type="compositionally biased region" description="Low complexity" evidence="1">
    <location>
        <begin position="170"/>
        <end position="181"/>
    </location>
</feature>
<feature type="region of interest" description="Disordered" evidence="1">
    <location>
        <begin position="146"/>
        <end position="214"/>
    </location>
</feature>
<feature type="compositionally biased region" description="Low complexity" evidence="1">
    <location>
        <begin position="355"/>
        <end position="365"/>
    </location>
</feature>
<feature type="compositionally biased region" description="Polar residues" evidence="1">
    <location>
        <begin position="327"/>
        <end position="336"/>
    </location>
</feature>
<gene>
    <name evidence="2" type="ORF">BD410DRAFT_529546</name>
</gene>
<feature type="region of interest" description="Disordered" evidence="1">
    <location>
        <begin position="293"/>
        <end position="470"/>
    </location>
</feature>
<dbReference type="EMBL" id="ML170161">
    <property type="protein sequence ID" value="TDL26624.1"/>
    <property type="molecule type" value="Genomic_DNA"/>
</dbReference>
<dbReference type="Proteomes" id="UP000294933">
    <property type="component" value="Unassembled WGS sequence"/>
</dbReference>
<sequence length="549" mass="57905">MSFAFLAHPPPQKQRPLYSPPSIPQQPAQPVAPTTPTSPRPANRPRSSTTSAIAAWVAQIQPGTPTLSPHRQASFSRRPSVTGSFLSLIDTPTTAASAARTPGSLRDFKGSLLDLTTQGYTSVFVQLPVPKTPDSPPAPNRSHIIPLNIPIPPIPTSPTRGPKKTKSLSRLRSLSFKSAAAMLAPKKHKDDTAKASSSSKSKSSDASNSNGKARYGHIVRPMTLANEVQLLQLLDGGSVNSNVKRVMEAQARAAGMQPGAIGGGVSDAYRDGRGGLWRDQDEEWEFATLIDAKGRGAQPRQRHQQPQPSPKGLPGKLKTLGLGKSTNKSAAPSSPKGNEEWVDFSDDEDEERRGSLSSSLSSAVDAYDDLTAFGGALGGGPRRPGSSVLNAPKSHRAKPVFSQDPFAPKAPASTSSRGTGTTSTSSRKEGETERKKGSARRRPEPITLPPPSPRSSSQRPSNSPVPAAAAVDARRAFLDSSFAPDASVAASSSRSSGAPSMEAVALAVTSRGGRGPPSPEVMRSAGARMVKTKRSRMDMRGMIRGLKRD</sequence>
<name>A0A4Y7QG42_9AGAM</name>